<feature type="transmembrane region" description="Helical" evidence="1">
    <location>
        <begin position="41"/>
        <end position="62"/>
    </location>
</feature>
<dbReference type="Proteomes" id="UP000321935">
    <property type="component" value="Unassembled WGS sequence"/>
</dbReference>
<dbReference type="EMBL" id="VORW01000001">
    <property type="protein sequence ID" value="TXE14036.1"/>
    <property type="molecule type" value="Genomic_DNA"/>
</dbReference>
<proteinExistence type="predicted"/>
<keyword evidence="1" id="KW-0472">Membrane</keyword>
<evidence type="ECO:0000256" key="1">
    <source>
        <dbReference type="SAM" id="Phobius"/>
    </source>
</evidence>
<name>A0A5C7AYY7_9BACT</name>
<gene>
    <name evidence="2" type="ORF">ESV85_00295</name>
</gene>
<comment type="caution">
    <text evidence="2">The sequence shown here is derived from an EMBL/GenBank/DDBJ whole genome shotgun (WGS) entry which is preliminary data.</text>
</comment>
<sequence length="97" mass="10974">MKDPDFHILSQIQKAHSIGSVVTLISFVVNVFASRIKELEFLIIPLIIIVSFTIIGSAYFFFQSLKHKEEIENPGKNNIAFIFRIGINLVLLALMVL</sequence>
<dbReference type="AlphaFoldDB" id="A0A5C7AYY7"/>
<accession>A0A5C7AYY7</accession>
<evidence type="ECO:0000313" key="2">
    <source>
        <dbReference type="EMBL" id="TXE14036.1"/>
    </source>
</evidence>
<protein>
    <submittedName>
        <fullName evidence="2">Uncharacterized protein</fullName>
    </submittedName>
</protein>
<feature type="transmembrane region" description="Helical" evidence="1">
    <location>
        <begin position="78"/>
        <end position="96"/>
    </location>
</feature>
<keyword evidence="1" id="KW-0812">Transmembrane</keyword>
<reference evidence="2 3" key="1">
    <citation type="submission" date="2019-08" db="EMBL/GenBank/DDBJ databases">
        <title>Genomes sequence of Algoriphagus aquimarinus ACAM450.</title>
        <authorList>
            <person name="Bowman J.P."/>
        </authorList>
    </citation>
    <scope>NUCLEOTIDE SEQUENCE [LARGE SCALE GENOMIC DNA]</scope>
    <source>
        <strain evidence="2 3">ACAM 450</strain>
    </source>
</reference>
<dbReference type="RefSeq" id="WP_146914297.1">
    <property type="nucleotide sequence ID" value="NZ_VORW01000001.1"/>
</dbReference>
<evidence type="ECO:0000313" key="3">
    <source>
        <dbReference type="Proteomes" id="UP000321935"/>
    </source>
</evidence>
<keyword evidence="1" id="KW-1133">Transmembrane helix</keyword>
<dbReference type="OrthoDB" id="826945at2"/>
<feature type="transmembrane region" description="Helical" evidence="1">
    <location>
        <begin position="15"/>
        <end position="34"/>
    </location>
</feature>
<organism evidence="2 3">
    <name type="scientific">Algoriphagus aquimarinus</name>
    <dbReference type="NCBI Taxonomy" id="237018"/>
    <lineage>
        <taxon>Bacteria</taxon>
        <taxon>Pseudomonadati</taxon>
        <taxon>Bacteroidota</taxon>
        <taxon>Cytophagia</taxon>
        <taxon>Cytophagales</taxon>
        <taxon>Cyclobacteriaceae</taxon>
        <taxon>Algoriphagus</taxon>
    </lineage>
</organism>